<gene>
    <name evidence="1" type="ORF">HPB49_006739</name>
</gene>
<comment type="caution">
    <text evidence="1">The sequence shown here is derived from an EMBL/GenBank/DDBJ whole genome shotgun (WGS) entry which is preliminary data.</text>
</comment>
<keyword evidence="2" id="KW-1185">Reference proteome</keyword>
<organism evidence="1 2">
    <name type="scientific">Dermacentor silvarum</name>
    <name type="common">Tick</name>
    <dbReference type="NCBI Taxonomy" id="543639"/>
    <lineage>
        <taxon>Eukaryota</taxon>
        <taxon>Metazoa</taxon>
        <taxon>Ecdysozoa</taxon>
        <taxon>Arthropoda</taxon>
        <taxon>Chelicerata</taxon>
        <taxon>Arachnida</taxon>
        <taxon>Acari</taxon>
        <taxon>Parasitiformes</taxon>
        <taxon>Ixodida</taxon>
        <taxon>Ixodoidea</taxon>
        <taxon>Ixodidae</taxon>
        <taxon>Rhipicephalinae</taxon>
        <taxon>Dermacentor</taxon>
    </lineage>
</organism>
<accession>A0ACB8DW86</accession>
<reference evidence="1" key="1">
    <citation type="submission" date="2020-05" db="EMBL/GenBank/DDBJ databases">
        <title>Large-scale comparative analyses of tick genomes elucidate their genetic diversity and vector capacities.</title>
        <authorList>
            <person name="Jia N."/>
            <person name="Wang J."/>
            <person name="Shi W."/>
            <person name="Du L."/>
            <person name="Sun Y."/>
            <person name="Zhan W."/>
            <person name="Jiang J."/>
            <person name="Wang Q."/>
            <person name="Zhang B."/>
            <person name="Ji P."/>
            <person name="Sakyi L.B."/>
            <person name="Cui X."/>
            <person name="Yuan T."/>
            <person name="Jiang B."/>
            <person name="Yang W."/>
            <person name="Lam T.T.-Y."/>
            <person name="Chang Q."/>
            <person name="Ding S."/>
            <person name="Wang X."/>
            <person name="Zhu J."/>
            <person name="Ruan X."/>
            <person name="Zhao L."/>
            <person name="Wei J."/>
            <person name="Que T."/>
            <person name="Du C."/>
            <person name="Cheng J."/>
            <person name="Dai P."/>
            <person name="Han X."/>
            <person name="Huang E."/>
            <person name="Gao Y."/>
            <person name="Liu J."/>
            <person name="Shao H."/>
            <person name="Ye R."/>
            <person name="Li L."/>
            <person name="Wei W."/>
            <person name="Wang X."/>
            <person name="Wang C."/>
            <person name="Yang T."/>
            <person name="Huo Q."/>
            <person name="Li W."/>
            <person name="Guo W."/>
            <person name="Chen H."/>
            <person name="Zhou L."/>
            <person name="Ni X."/>
            <person name="Tian J."/>
            <person name="Zhou Y."/>
            <person name="Sheng Y."/>
            <person name="Liu T."/>
            <person name="Pan Y."/>
            <person name="Xia L."/>
            <person name="Li J."/>
            <person name="Zhao F."/>
            <person name="Cao W."/>
        </authorList>
    </citation>
    <scope>NUCLEOTIDE SEQUENCE</scope>
    <source>
        <strain evidence="1">Dsil-2018</strain>
    </source>
</reference>
<dbReference type="EMBL" id="CM023470">
    <property type="protein sequence ID" value="KAH7978782.1"/>
    <property type="molecule type" value="Genomic_DNA"/>
</dbReference>
<proteinExistence type="predicted"/>
<protein>
    <submittedName>
        <fullName evidence="1">Uncharacterized protein</fullName>
    </submittedName>
</protein>
<name>A0ACB8DW86_DERSI</name>
<dbReference type="Proteomes" id="UP000821865">
    <property type="component" value="Chromosome 1"/>
</dbReference>
<evidence type="ECO:0000313" key="1">
    <source>
        <dbReference type="EMBL" id="KAH7978782.1"/>
    </source>
</evidence>
<sequence>MDRLKTKRSARRAQNTKILQEARLLLTDPTVDKPKLSGIFDRLYASNNELSKLNDALEEHIADDELEAEYVTAAEYNDQAISMLAEIRCKIDTLEREDSTAETASQNSSPTVPHDMPKIGPRLTNLDICQHLKATFTNGQLSGSSSRKRYRRKAKSATADEKIVTSSEETQRMLKKRTSPGY</sequence>
<evidence type="ECO:0000313" key="2">
    <source>
        <dbReference type="Proteomes" id="UP000821865"/>
    </source>
</evidence>